<keyword evidence="4" id="KW-1185">Reference proteome</keyword>
<gene>
    <name evidence="1" type="ORF">C440309_048</name>
    <name evidence="3" type="ORF">N231010_048</name>
    <name evidence="2" type="ORF">S330809_048</name>
</gene>
<dbReference type="RefSeq" id="YP_009320481.1">
    <property type="nucleotide sequence ID" value="NC_031900.1"/>
</dbReference>
<name>A0A1D8KME8_9CAUD</name>
<accession>A0A1D8KME8</accession>
<dbReference type="EMBL" id="KU686201">
    <property type="protein sequence ID" value="AOV59509.1"/>
    <property type="molecule type" value="Genomic_DNA"/>
</dbReference>
<dbReference type="Proteomes" id="UP000241987">
    <property type="component" value="Segment"/>
</dbReference>
<reference evidence="4 5" key="1">
    <citation type="journal article" date="2016" name="Virology">
        <title>The genomic content and context of auxiliary metabolic genes in marine cyanomyoviruses.</title>
        <authorList>
            <person name="Crummett L.T."/>
            <person name="Puxty R.J."/>
            <person name="Weihe C."/>
            <person name="Marston M.F."/>
            <person name="Martiny J.B."/>
        </authorList>
    </citation>
    <scope>NUCLEOTIDE SEQUENCE [LARGE SCALE GENOMIC DNA]</scope>
    <source>
        <strain evidence="1">0309CC44</strain>
        <strain evidence="2">0809SB33</strain>
        <strain evidence="3">1010NB23</strain>
    </source>
</reference>
<protein>
    <submittedName>
        <fullName evidence="3">Uncharacterized protein</fullName>
    </submittedName>
</protein>
<organism evidence="3 5">
    <name type="scientific">Synechococcus phage S-CAM4</name>
    <dbReference type="NCBI Taxonomy" id="1883367"/>
    <lineage>
        <taxon>Viruses</taxon>
        <taxon>Duplodnaviria</taxon>
        <taxon>Heunggongvirae</taxon>
        <taxon>Uroviricota</taxon>
        <taxon>Caudoviricetes</taxon>
        <taxon>Pantevenvirales</taxon>
        <taxon>Kyanoviridae</taxon>
        <taxon>Potamoivirus</taxon>
        <taxon>Potamoivirus cam4</taxon>
    </lineage>
</organism>
<proteinExistence type="predicted"/>
<dbReference type="EMBL" id="KU686200">
    <property type="protein sequence ID" value="AOV59271.1"/>
    <property type="molecule type" value="Genomic_DNA"/>
</dbReference>
<dbReference type="Proteomes" id="UP000217816">
    <property type="component" value="Segment"/>
</dbReference>
<evidence type="ECO:0000313" key="2">
    <source>
        <dbReference type="EMBL" id="AOV59509.1"/>
    </source>
</evidence>
<dbReference type="Proteomes" id="UP000240822">
    <property type="component" value="Segment"/>
</dbReference>
<evidence type="ECO:0000313" key="4">
    <source>
        <dbReference type="Proteomes" id="UP000217816"/>
    </source>
</evidence>
<dbReference type="KEGG" id="vg:30305751"/>
<sequence>MCGFKFIILGHLGGSHPHDLVFNDKSRVFYITCESMIQFRRTERKTECTRAKCTIYFTPNVYIRNRMIPMIHTHTIRRVSNTRMKKVLPISGENRLAVTREDIIH</sequence>
<evidence type="ECO:0000313" key="3">
    <source>
        <dbReference type="EMBL" id="AOV59747.1"/>
    </source>
</evidence>
<dbReference type="GeneID" id="30305751"/>
<evidence type="ECO:0000313" key="1">
    <source>
        <dbReference type="EMBL" id="AOV59271.1"/>
    </source>
</evidence>
<evidence type="ECO:0000313" key="5">
    <source>
        <dbReference type="Proteomes" id="UP000240822"/>
    </source>
</evidence>
<dbReference type="EMBL" id="KU686202">
    <property type="protein sequence ID" value="AOV59747.1"/>
    <property type="molecule type" value="Genomic_DNA"/>
</dbReference>